<dbReference type="PANTHER" id="PTHR32071:SF74">
    <property type="entry name" value="TRANSCRIPTIONAL ACTIVATOR ROCR"/>
    <property type="match status" value="1"/>
</dbReference>
<evidence type="ECO:0000256" key="1">
    <source>
        <dbReference type="ARBA" id="ARBA00022741"/>
    </source>
</evidence>
<dbReference type="PROSITE" id="PS50112">
    <property type="entry name" value="PAS"/>
    <property type="match status" value="1"/>
</dbReference>
<dbReference type="EMBL" id="MASJ01000036">
    <property type="protein sequence ID" value="OCS83454.1"/>
    <property type="molecule type" value="Genomic_DNA"/>
</dbReference>
<dbReference type="PROSITE" id="PS50045">
    <property type="entry name" value="SIGMA54_INTERACT_4"/>
    <property type="match status" value="1"/>
</dbReference>
<comment type="caution">
    <text evidence="8">The sequence shown here is derived from an EMBL/GenBank/DDBJ whole genome shotgun (WGS) entry which is preliminary data.</text>
</comment>
<evidence type="ECO:0000256" key="2">
    <source>
        <dbReference type="ARBA" id="ARBA00022840"/>
    </source>
</evidence>
<evidence type="ECO:0008006" key="10">
    <source>
        <dbReference type="Google" id="ProtNLM"/>
    </source>
</evidence>
<dbReference type="GO" id="GO:0006355">
    <property type="term" value="P:regulation of DNA-templated transcription"/>
    <property type="evidence" value="ECO:0007669"/>
    <property type="project" value="InterPro"/>
</dbReference>
<feature type="domain" description="PAS" evidence="7">
    <location>
        <begin position="8"/>
        <end position="82"/>
    </location>
</feature>
<dbReference type="PROSITE" id="PS00675">
    <property type="entry name" value="SIGMA54_INTERACT_1"/>
    <property type="match status" value="1"/>
</dbReference>
<keyword evidence="4" id="KW-0238">DNA-binding</keyword>
<dbReference type="GO" id="GO:0043565">
    <property type="term" value="F:sequence-specific DNA binding"/>
    <property type="evidence" value="ECO:0007669"/>
    <property type="project" value="InterPro"/>
</dbReference>
<dbReference type="InterPro" id="IPR000014">
    <property type="entry name" value="PAS"/>
</dbReference>
<dbReference type="InterPro" id="IPR025944">
    <property type="entry name" value="Sigma_54_int_dom_CS"/>
</dbReference>
<dbReference type="Proteomes" id="UP000093199">
    <property type="component" value="Unassembled WGS sequence"/>
</dbReference>
<evidence type="ECO:0000313" key="8">
    <source>
        <dbReference type="EMBL" id="OCS83454.1"/>
    </source>
</evidence>
<dbReference type="InterPro" id="IPR027417">
    <property type="entry name" value="P-loop_NTPase"/>
</dbReference>
<keyword evidence="3" id="KW-0805">Transcription regulation</keyword>
<dbReference type="PROSITE" id="PS00688">
    <property type="entry name" value="SIGMA54_INTERACT_3"/>
    <property type="match status" value="1"/>
</dbReference>
<dbReference type="SMART" id="SM00382">
    <property type="entry name" value="AAA"/>
    <property type="match status" value="1"/>
</dbReference>
<dbReference type="InterPro" id="IPR009057">
    <property type="entry name" value="Homeodomain-like_sf"/>
</dbReference>
<dbReference type="InterPro" id="IPR025662">
    <property type="entry name" value="Sigma_54_int_dom_ATP-bd_1"/>
</dbReference>
<keyword evidence="1" id="KW-0547">Nucleotide-binding</keyword>
<dbReference type="PANTHER" id="PTHR32071">
    <property type="entry name" value="TRANSCRIPTIONAL REGULATORY PROTEIN"/>
    <property type="match status" value="1"/>
</dbReference>
<keyword evidence="2" id="KW-0067">ATP-binding</keyword>
<sequence length="460" mass="52386">MTMTDAQLKVLYEQIIERVDIGIHAIDVSGKTIIYNKKMRDLESMTAEDVLHKDLRDVFAFRENEHSTLLKSLQQQQQVRNVKQTYFNNRGVEITTVNQTFPVEAEDALIGAVELATDVTKMERLIRHKLAHTQTDYRFEHISGKSASLQEAIDVAKRATRTQSNVLIIGETGTGKELFAQSIHAASARSVRPFVSQNCAAIPDSLIESILFGTTKGAFTGAVDAPGLFEQAQGGTLLLDELNSLNIHLQAKLLRVLQEKKVRRLGSTTEIPVDVRVIATMNEDPIDVIRAERLRKDLYYRLAVITVFIPPLRERTDDIPILIGEFLQKYNALFEMRVERISPDVLQFFMQHDWPGNVRELAHAIEASMNVMQHELEIEMHHLPYHYRKQQPVVQPTLRITSDSTLPLAEQLLQLERQVIIQALQQHEGHITNTAKQLGMSRQSLQYRMKRLNITTNGMK</sequence>
<dbReference type="InterPro" id="IPR003593">
    <property type="entry name" value="AAA+_ATPase"/>
</dbReference>
<dbReference type="AlphaFoldDB" id="A0A1C0Y8F5"/>
<dbReference type="STRING" id="33978.A6M13_15855"/>
<dbReference type="InterPro" id="IPR013767">
    <property type="entry name" value="PAS_fold"/>
</dbReference>
<accession>A0A1C0Y8F5</accession>
<evidence type="ECO:0000256" key="3">
    <source>
        <dbReference type="ARBA" id="ARBA00023015"/>
    </source>
</evidence>
<reference evidence="8 9" key="1">
    <citation type="submission" date="2016-07" db="EMBL/GenBank/DDBJ databases">
        <title>Caryophanon tenue genome sequencing.</title>
        <authorList>
            <person name="Verma A."/>
            <person name="Pal Y."/>
            <person name="Krishnamurthi S."/>
        </authorList>
    </citation>
    <scope>NUCLEOTIDE SEQUENCE [LARGE SCALE GENOMIC DNA]</scope>
    <source>
        <strain evidence="8 9">DSM 14152</strain>
    </source>
</reference>
<dbReference type="InterPro" id="IPR025943">
    <property type="entry name" value="Sigma_54_int_dom_ATP-bd_2"/>
</dbReference>
<dbReference type="CDD" id="cd00009">
    <property type="entry name" value="AAA"/>
    <property type="match status" value="1"/>
</dbReference>
<dbReference type="SUPFAM" id="SSF52540">
    <property type="entry name" value="P-loop containing nucleoside triphosphate hydrolases"/>
    <property type="match status" value="1"/>
</dbReference>
<dbReference type="SUPFAM" id="SSF46689">
    <property type="entry name" value="Homeodomain-like"/>
    <property type="match status" value="1"/>
</dbReference>
<feature type="domain" description="Sigma-54 factor interaction" evidence="6">
    <location>
        <begin position="142"/>
        <end position="370"/>
    </location>
</feature>
<organism evidence="8 9">
    <name type="scientific">Caryophanon tenue</name>
    <dbReference type="NCBI Taxonomy" id="33978"/>
    <lineage>
        <taxon>Bacteria</taxon>
        <taxon>Bacillati</taxon>
        <taxon>Bacillota</taxon>
        <taxon>Bacilli</taxon>
        <taxon>Bacillales</taxon>
        <taxon>Caryophanaceae</taxon>
        <taxon>Caryophanon</taxon>
    </lineage>
</organism>
<keyword evidence="5" id="KW-0804">Transcription</keyword>
<gene>
    <name evidence="8" type="ORF">A6M13_15855</name>
</gene>
<proteinExistence type="predicted"/>
<keyword evidence="9" id="KW-1185">Reference proteome</keyword>
<dbReference type="Pfam" id="PF25601">
    <property type="entry name" value="AAA_lid_14"/>
    <property type="match status" value="1"/>
</dbReference>
<evidence type="ECO:0000256" key="4">
    <source>
        <dbReference type="ARBA" id="ARBA00023125"/>
    </source>
</evidence>
<dbReference type="Gene3D" id="1.10.8.60">
    <property type="match status" value="1"/>
</dbReference>
<dbReference type="Gene3D" id="3.40.50.300">
    <property type="entry name" value="P-loop containing nucleotide triphosphate hydrolases"/>
    <property type="match status" value="1"/>
</dbReference>
<dbReference type="PROSITE" id="PS00676">
    <property type="entry name" value="SIGMA54_INTERACT_2"/>
    <property type="match status" value="1"/>
</dbReference>
<dbReference type="RefSeq" id="WP_066546815.1">
    <property type="nucleotide sequence ID" value="NZ_MASJ01000036.1"/>
</dbReference>
<dbReference type="Pfam" id="PF00989">
    <property type="entry name" value="PAS"/>
    <property type="match status" value="1"/>
</dbReference>
<dbReference type="GO" id="GO:0005524">
    <property type="term" value="F:ATP binding"/>
    <property type="evidence" value="ECO:0007669"/>
    <property type="project" value="UniProtKB-KW"/>
</dbReference>
<dbReference type="NCBIfam" id="TIGR00229">
    <property type="entry name" value="sensory_box"/>
    <property type="match status" value="1"/>
</dbReference>
<protein>
    <recommendedName>
        <fullName evidence="10">Sigma-54-dependent Fis family transcriptional regulator</fullName>
    </recommendedName>
</protein>
<evidence type="ECO:0000259" key="6">
    <source>
        <dbReference type="PROSITE" id="PS50045"/>
    </source>
</evidence>
<dbReference type="InterPro" id="IPR058031">
    <property type="entry name" value="AAA_lid_NorR"/>
</dbReference>
<evidence type="ECO:0000256" key="5">
    <source>
        <dbReference type="ARBA" id="ARBA00023163"/>
    </source>
</evidence>
<evidence type="ECO:0000313" key="9">
    <source>
        <dbReference type="Proteomes" id="UP000093199"/>
    </source>
</evidence>
<dbReference type="InterPro" id="IPR002078">
    <property type="entry name" value="Sigma_54_int"/>
</dbReference>
<name>A0A1C0Y8F5_9BACL</name>
<dbReference type="SUPFAM" id="SSF55785">
    <property type="entry name" value="PYP-like sensor domain (PAS domain)"/>
    <property type="match status" value="1"/>
</dbReference>
<dbReference type="Pfam" id="PF00158">
    <property type="entry name" value="Sigma54_activat"/>
    <property type="match status" value="1"/>
</dbReference>
<dbReference type="OrthoDB" id="9771372at2"/>
<dbReference type="InterPro" id="IPR035965">
    <property type="entry name" value="PAS-like_dom_sf"/>
</dbReference>
<evidence type="ECO:0000259" key="7">
    <source>
        <dbReference type="PROSITE" id="PS50112"/>
    </source>
</evidence>
<dbReference type="PRINTS" id="PR01590">
    <property type="entry name" value="HTHFIS"/>
</dbReference>
<dbReference type="Pfam" id="PF02954">
    <property type="entry name" value="HTH_8"/>
    <property type="match status" value="1"/>
</dbReference>
<dbReference type="Gene3D" id="3.30.450.20">
    <property type="entry name" value="PAS domain"/>
    <property type="match status" value="1"/>
</dbReference>
<dbReference type="FunFam" id="3.40.50.300:FF:000006">
    <property type="entry name" value="DNA-binding transcriptional regulator NtrC"/>
    <property type="match status" value="1"/>
</dbReference>
<dbReference type="Gene3D" id="1.10.10.60">
    <property type="entry name" value="Homeodomain-like"/>
    <property type="match status" value="1"/>
</dbReference>
<dbReference type="InterPro" id="IPR002197">
    <property type="entry name" value="HTH_Fis"/>
</dbReference>